<protein>
    <submittedName>
        <fullName evidence="2">Uncharacterized protein</fullName>
    </submittedName>
</protein>
<organism evidence="2 3">
    <name type="scientific">Roseimaritima multifibrata</name>
    <dbReference type="NCBI Taxonomy" id="1930274"/>
    <lineage>
        <taxon>Bacteria</taxon>
        <taxon>Pseudomonadati</taxon>
        <taxon>Planctomycetota</taxon>
        <taxon>Planctomycetia</taxon>
        <taxon>Pirellulales</taxon>
        <taxon>Pirellulaceae</taxon>
        <taxon>Roseimaritima</taxon>
    </lineage>
</organism>
<evidence type="ECO:0000313" key="3">
    <source>
        <dbReference type="Proteomes" id="UP000320672"/>
    </source>
</evidence>
<feature type="region of interest" description="Disordered" evidence="1">
    <location>
        <begin position="45"/>
        <end position="72"/>
    </location>
</feature>
<name>A0A517MM99_9BACT</name>
<dbReference type="EMBL" id="CP036262">
    <property type="protein sequence ID" value="QDS96016.1"/>
    <property type="molecule type" value="Genomic_DNA"/>
</dbReference>
<keyword evidence="3" id="KW-1185">Reference proteome</keyword>
<dbReference type="KEGG" id="rml:FF011L_48200"/>
<reference evidence="2 3" key="1">
    <citation type="submission" date="2019-02" db="EMBL/GenBank/DDBJ databases">
        <title>Deep-cultivation of Planctomycetes and their phenomic and genomic characterization uncovers novel biology.</title>
        <authorList>
            <person name="Wiegand S."/>
            <person name="Jogler M."/>
            <person name="Boedeker C."/>
            <person name="Pinto D."/>
            <person name="Vollmers J."/>
            <person name="Rivas-Marin E."/>
            <person name="Kohn T."/>
            <person name="Peeters S.H."/>
            <person name="Heuer A."/>
            <person name="Rast P."/>
            <person name="Oberbeckmann S."/>
            <person name="Bunk B."/>
            <person name="Jeske O."/>
            <person name="Meyerdierks A."/>
            <person name="Storesund J.E."/>
            <person name="Kallscheuer N."/>
            <person name="Luecker S."/>
            <person name="Lage O.M."/>
            <person name="Pohl T."/>
            <person name="Merkel B.J."/>
            <person name="Hornburger P."/>
            <person name="Mueller R.-W."/>
            <person name="Bruemmer F."/>
            <person name="Labrenz M."/>
            <person name="Spormann A.M."/>
            <person name="Op den Camp H."/>
            <person name="Overmann J."/>
            <person name="Amann R."/>
            <person name="Jetten M.S.M."/>
            <person name="Mascher T."/>
            <person name="Medema M.H."/>
            <person name="Devos D.P."/>
            <person name="Kaster A.-K."/>
            <person name="Ovreas L."/>
            <person name="Rohde M."/>
            <person name="Galperin M.Y."/>
            <person name="Jogler C."/>
        </authorList>
    </citation>
    <scope>NUCLEOTIDE SEQUENCE [LARGE SCALE GENOMIC DNA]</scope>
    <source>
        <strain evidence="2 3">FF011L</strain>
    </source>
</reference>
<proteinExistence type="predicted"/>
<dbReference type="RefSeq" id="WP_145354223.1">
    <property type="nucleotide sequence ID" value="NZ_CP036262.1"/>
</dbReference>
<dbReference type="AlphaFoldDB" id="A0A517MM99"/>
<accession>A0A517MM99</accession>
<dbReference type="OrthoDB" id="9957329at2"/>
<gene>
    <name evidence="2" type="ORF">FF011L_48200</name>
</gene>
<sequence length="72" mass="8055">MQKTTAALTDTILGDSFTLDSILAPFDFGEAIFMESVTETNNQSIAKHSRLQVPKTPDIQRSRPHRLPWLGL</sequence>
<evidence type="ECO:0000313" key="2">
    <source>
        <dbReference type="EMBL" id="QDS96016.1"/>
    </source>
</evidence>
<evidence type="ECO:0000256" key="1">
    <source>
        <dbReference type="SAM" id="MobiDB-lite"/>
    </source>
</evidence>
<dbReference type="Proteomes" id="UP000320672">
    <property type="component" value="Chromosome"/>
</dbReference>